<gene>
    <name evidence="1" type="ORF">QFC19_008908</name>
</gene>
<proteinExistence type="predicted"/>
<comment type="caution">
    <text evidence="1">The sequence shown here is derived from an EMBL/GenBank/DDBJ whole genome shotgun (WGS) entry which is preliminary data.</text>
</comment>
<keyword evidence="2" id="KW-1185">Reference proteome</keyword>
<evidence type="ECO:0000313" key="1">
    <source>
        <dbReference type="EMBL" id="KAJ9091882.1"/>
    </source>
</evidence>
<organism evidence="1 2">
    <name type="scientific">Naganishia cerealis</name>
    <dbReference type="NCBI Taxonomy" id="610337"/>
    <lineage>
        <taxon>Eukaryota</taxon>
        <taxon>Fungi</taxon>
        <taxon>Dikarya</taxon>
        <taxon>Basidiomycota</taxon>
        <taxon>Agaricomycotina</taxon>
        <taxon>Tremellomycetes</taxon>
        <taxon>Filobasidiales</taxon>
        <taxon>Filobasidiaceae</taxon>
        <taxon>Naganishia</taxon>
    </lineage>
</organism>
<evidence type="ECO:0000313" key="2">
    <source>
        <dbReference type="Proteomes" id="UP001241377"/>
    </source>
</evidence>
<protein>
    <submittedName>
        <fullName evidence="1">Uncharacterized protein</fullName>
    </submittedName>
</protein>
<reference evidence="1" key="1">
    <citation type="submission" date="2023-04" db="EMBL/GenBank/DDBJ databases">
        <title>Draft Genome sequencing of Naganishia species isolated from polar environments using Oxford Nanopore Technology.</title>
        <authorList>
            <person name="Leo P."/>
            <person name="Venkateswaran K."/>
        </authorList>
    </citation>
    <scope>NUCLEOTIDE SEQUENCE</scope>
    <source>
        <strain evidence="1">MNA-CCFEE 5261</strain>
    </source>
</reference>
<accession>A0ACC2UY29</accession>
<sequence length="170" mass="18643">MSPILLGMVGFIMLASTTSVGPRYAGLFLALGGVYGSYDPALAWISSTIPRPRAKRAVALAIINMIGNLAQIYSPYMYDTNFAPRYIPPMACNAAFCLITVFAVLLLRFCLKRENETLAAKEAMEENRGPVLDPSEFQDRHATLGDMEKGEEDVIPSRNEPVSAGFRYAL</sequence>
<dbReference type="EMBL" id="JASBWR010000142">
    <property type="protein sequence ID" value="KAJ9091882.1"/>
    <property type="molecule type" value="Genomic_DNA"/>
</dbReference>
<name>A0ACC2UY29_9TREE</name>
<dbReference type="Proteomes" id="UP001241377">
    <property type="component" value="Unassembled WGS sequence"/>
</dbReference>